<dbReference type="GeneID" id="5184139"/>
<accession>A5IZX3</accession>
<name>A5IZX3_9BBAC</name>
<dbReference type="GO" id="GO:0006351">
    <property type="term" value="P:DNA-templated transcription"/>
    <property type="evidence" value="ECO:0007669"/>
    <property type="project" value="InterPro"/>
</dbReference>
<keyword evidence="2" id="KW-1185">Reference proteome</keyword>
<evidence type="ECO:0000313" key="2">
    <source>
        <dbReference type="Proteomes" id="UP000202782"/>
    </source>
</evidence>
<evidence type="ECO:0000313" key="1">
    <source>
        <dbReference type="EMBL" id="ABQ52064.1"/>
    </source>
</evidence>
<sequence>MNKCVIEDFDYLYDNIEKFGLKWHYTCQSNVSRVSLKDLQDRCTYFCCAVDEKIKKCILHQCVVVVIGSKVDRHFRGDESCRGFEGTFVIDGRHFSFPNIMMNNNILMHNFFDKQYPRDKNMRRMFLYGNYDDEKTVNRAIQLVYDRKDDVMYVRDVYAKDYIVDDSINKVLHEYLRNSGKWNDMDFVFDFEADDKQLFASLKKIMSVDIDYGIDSLSNKIIYKYSYLLQLTYNSILHKYVYDSQNGGGRKKKTVVSVLYPSECKKCYDTIVSGKLIQSVSKTLSKQKKYDQDYNSNNNNLEVYPLKYRIGAEVLRVINENLQQDMLKHTMDYVKFVDSFFHGEMTVAGKKFFLCKNVVLPNLEYKRVGSLVQRLVELKLFNKCGEVMVSFNNRPTVFWCDCQNLIRIYYELKRNYSPIEIKCSNNILFINHHEGMVMLKRTVLIDDDVIINTLQTAYEYHNCNSFIRKFKDLKFLHENEDVTSLTSAMIHHYYKDYFNIFPSIPGAKLIVSLTNLKNGMVVQCPTKLLNLDELPVGNSVAVDPSIMCNDRMFRLWTIIRDYKLKTAEDPYIPHNDLPIRIYHNKVNKPRGKLDAGSGPGSVLLYQKNTKNAIMDVDGGHAVCLFGEVLSDRKINWSHDGKKYKIDYCQSKAYHVYKISMYFRKVKGLVVEKYDSEMIVNNDEFVNLKISFVYSVSDLEGLKICGIHGQKGVLNDSEDLSEWRADDGSGVHAQICLSPISYISRQTNFERIPLKTCTKNGKVYSMYLIPYIFFNNTPDNIYKEFLGKNITGYEKLEGTRLDQWSINQSFMGNRIPEGLHCVRNRNNTIYNSGQFNIFQSLIHCNNILIN</sequence>
<dbReference type="InterPro" id="IPR007025">
    <property type="entry name" value="LEF-8"/>
</dbReference>
<gene>
    <name evidence="1" type="primary">lef-8</name>
    <name evidence="1" type="ORF">SlGVgp121</name>
</gene>
<dbReference type="Pfam" id="PF04941">
    <property type="entry name" value="LEF-8"/>
    <property type="match status" value="1"/>
</dbReference>
<dbReference type="GO" id="GO:0003899">
    <property type="term" value="F:DNA-directed RNA polymerase activity"/>
    <property type="evidence" value="ECO:0007669"/>
    <property type="project" value="InterPro"/>
</dbReference>
<dbReference type="RefSeq" id="YP_001257072.1">
    <property type="nucleotide sequence ID" value="NC_009503.1"/>
</dbReference>
<reference evidence="1 2" key="1">
    <citation type="journal article" date="2008" name="J. Microbiol.">
        <title>Molecular and phylogenetic characterization of Spodoptera litura granulovirus.</title>
        <authorList>
            <person name="Wang Y."/>
            <person name="Choi J.Y."/>
            <person name="Roh J.Y."/>
            <person name="Woo S.D."/>
            <person name="Jin B.R."/>
            <person name="Je Y.H."/>
        </authorList>
    </citation>
    <scope>NUCLEOTIDE SEQUENCE [LARGE SCALE GENOMIC DNA]</scope>
    <source>
        <strain evidence="1">SlGV-K1</strain>
    </source>
</reference>
<dbReference type="OrthoDB" id="898at10239"/>
<dbReference type="PROSITE" id="PS01166">
    <property type="entry name" value="RNA_POL_BETA"/>
    <property type="match status" value="1"/>
</dbReference>
<dbReference type="InterPro" id="IPR007121">
    <property type="entry name" value="RNA_pol_bsu_CS"/>
</dbReference>
<dbReference type="GO" id="GO:0003677">
    <property type="term" value="F:DNA binding"/>
    <property type="evidence" value="ECO:0007669"/>
    <property type="project" value="InterPro"/>
</dbReference>
<protein>
    <submittedName>
        <fullName evidence="1">Lef-8</fullName>
    </submittedName>
</protein>
<dbReference type="Proteomes" id="UP000202782">
    <property type="component" value="Segment"/>
</dbReference>
<proteinExistence type="predicted"/>
<organism evidence="1 2">
    <name type="scientific">Spodoptera litura granulovirus</name>
    <dbReference type="NCBI Taxonomy" id="359919"/>
    <lineage>
        <taxon>Viruses</taxon>
        <taxon>Viruses incertae sedis</taxon>
        <taxon>Naldaviricetes</taxon>
        <taxon>Lefavirales</taxon>
        <taxon>Baculoviridae</taxon>
        <taxon>Betabaculovirus</taxon>
        <taxon>Betabaculovirus spliturae</taxon>
    </lineage>
</organism>
<dbReference type="EMBL" id="DQ288858">
    <property type="protein sequence ID" value="ABQ52064.1"/>
    <property type="molecule type" value="Genomic_DNA"/>
</dbReference>
<dbReference type="KEGG" id="vg:5184139"/>